<evidence type="ECO:0000256" key="1">
    <source>
        <dbReference type="ARBA" id="ARBA00005051"/>
    </source>
</evidence>
<feature type="domain" description="7,8-dihydro-6-hydroxymethylpterin-pyrophosphokinase" evidence="8">
    <location>
        <begin position="88"/>
        <end position="99"/>
    </location>
</feature>
<evidence type="ECO:0000256" key="6">
    <source>
        <dbReference type="ARBA" id="ARBA00022840"/>
    </source>
</evidence>
<protein>
    <recommendedName>
        <fullName evidence="2">2-amino-4-hydroxy-6-hydroxymethyldihydropteridine diphosphokinase</fullName>
        <ecNumber evidence="2">2.7.6.3</ecNumber>
    </recommendedName>
</protein>
<gene>
    <name evidence="9" type="primary">folK</name>
    <name evidence="9" type="ORF">E6K76_01330</name>
</gene>
<sequence>MSKVFVGVGSNLGDREFLIRKAVEAMRDLPRTLVVRVSSLYDTDPVGEVDQPAFLNASVWLETTLEPRELLWQLLLIEKRMGRVRSQRWGPRPIDLDLLFYGEETVDEPDLKIPHPEAHRRAFVLLPLLELDPDFVHPITGESIRKMIKKLPPNPPVRKGGRFWY</sequence>
<comment type="caution">
    <text evidence="9">The sequence shown here is derived from an EMBL/GenBank/DDBJ whole genome shotgun (WGS) entry which is preliminary data.</text>
</comment>
<name>A0A538TAL7_UNCEI</name>
<dbReference type="Gene3D" id="3.30.70.560">
    <property type="entry name" value="7,8-Dihydro-6-hydroxymethylpterin-pyrophosphokinase HPPK"/>
    <property type="match status" value="1"/>
</dbReference>
<dbReference type="EC" id="2.7.6.3" evidence="2"/>
<dbReference type="GO" id="GO:0046654">
    <property type="term" value="P:tetrahydrofolate biosynthetic process"/>
    <property type="evidence" value="ECO:0007669"/>
    <property type="project" value="UniProtKB-UniPathway"/>
</dbReference>
<evidence type="ECO:0000256" key="7">
    <source>
        <dbReference type="ARBA" id="ARBA00022909"/>
    </source>
</evidence>
<keyword evidence="3 9" id="KW-0808">Transferase</keyword>
<dbReference type="InterPro" id="IPR000550">
    <property type="entry name" value="Hppk"/>
</dbReference>
<dbReference type="PROSITE" id="PS00794">
    <property type="entry name" value="HPPK"/>
    <property type="match status" value="1"/>
</dbReference>
<dbReference type="CDD" id="cd00483">
    <property type="entry name" value="HPPK"/>
    <property type="match status" value="1"/>
</dbReference>
<dbReference type="NCBIfam" id="TIGR01498">
    <property type="entry name" value="folK"/>
    <property type="match status" value="1"/>
</dbReference>
<dbReference type="GO" id="GO:0003848">
    <property type="term" value="F:2-amino-4-hydroxy-6-hydroxymethyldihydropteridine diphosphokinase activity"/>
    <property type="evidence" value="ECO:0007669"/>
    <property type="project" value="UniProtKB-EC"/>
</dbReference>
<evidence type="ECO:0000256" key="5">
    <source>
        <dbReference type="ARBA" id="ARBA00022777"/>
    </source>
</evidence>
<keyword evidence="5 9" id="KW-0418">Kinase</keyword>
<dbReference type="Pfam" id="PF01288">
    <property type="entry name" value="HPPK"/>
    <property type="match status" value="1"/>
</dbReference>
<dbReference type="AlphaFoldDB" id="A0A538TAL7"/>
<keyword evidence="6" id="KW-0067">ATP-binding</keyword>
<evidence type="ECO:0000256" key="2">
    <source>
        <dbReference type="ARBA" id="ARBA00013253"/>
    </source>
</evidence>
<dbReference type="PANTHER" id="PTHR43071">
    <property type="entry name" value="2-AMINO-4-HYDROXY-6-HYDROXYMETHYLDIHYDROPTERIDINE PYROPHOSPHOKINASE"/>
    <property type="match status" value="1"/>
</dbReference>
<dbReference type="GO" id="GO:0016301">
    <property type="term" value="F:kinase activity"/>
    <property type="evidence" value="ECO:0007669"/>
    <property type="project" value="UniProtKB-KW"/>
</dbReference>
<evidence type="ECO:0000313" key="9">
    <source>
        <dbReference type="EMBL" id="TMQ60668.1"/>
    </source>
</evidence>
<organism evidence="9 10">
    <name type="scientific">Eiseniibacteriota bacterium</name>
    <dbReference type="NCBI Taxonomy" id="2212470"/>
    <lineage>
        <taxon>Bacteria</taxon>
        <taxon>Candidatus Eiseniibacteriota</taxon>
    </lineage>
</organism>
<dbReference type="GO" id="GO:0005524">
    <property type="term" value="F:ATP binding"/>
    <property type="evidence" value="ECO:0007669"/>
    <property type="project" value="UniProtKB-KW"/>
</dbReference>
<dbReference type="EMBL" id="VBOW01000013">
    <property type="protein sequence ID" value="TMQ60668.1"/>
    <property type="molecule type" value="Genomic_DNA"/>
</dbReference>
<evidence type="ECO:0000259" key="8">
    <source>
        <dbReference type="PROSITE" id="PS00794"/>
    </source>
</evidence>
<dbReference type="Proteomes" id="UP000316852">
    <property type="component" value="Unassembled WGS sequence"/>
</dbReference>
<keyword evidence="7" id="KW-0289">Folate biosynthesis</keyword>
<evidence type="ECO:0000256" key="4">
    <source>
        <dbReference type="ARBA" id="ARBA00022741"/>
    </source>
</evidence>
<dbReference type="InterPro" id="IPR035907">
    <property type="entry name" value="Hppk_sf"/>
</dbReference>
<dbReference type="PANTHER" id="PTHR43071:SF1">
    <property type="entry name" value="2-AMINO-4-HYDROXY-6-HYDROXYMETHYLDIHYDROPTERIDINE PYROPHOSPHOKINASE"/>
    <property type="match status" value="1"/>
</dbReference>
<dbReference type="UniPathway" id="UPA00077">
    <property type="reaction ID" value="UER00155"/>
</dbReference>
<dbReference type="GO" id="GO:0046656">
    <property type="term" value="P:folic acid biosynthetic process"/>
    <property type="evidence" value="ECO:0007669"/>
    <property type="project" value="UniProtKB-KW"/>
</dbReference>
<keyword evidence="4" id="KW-0547">Nucleotide-binding</keyword>
<dbReference type="SUPFAM" id="SSF55083">
    <property type="entry name" value="6-hydroxymethyl-7,8-dihydropterin pyrophosphokinase, HPPK"/>
    <property type="match status" value="1"/>
</dbReference>
<proteinExistence type="predicted"/>
<reference evidence="9 10" key="1">
    <citation type="journal article" date="2019" name="Nat. Microbiol.">
        <title>Mediterranean grassland soil C-N compound turnover is dependent on rainfall and depth, and is mediated by genomically divergent microorganisms.</title>
        <authorList>
            <person name="Diamond S."/>
            <person name="Andeer P.F."/>
            <person name="Li Z."/>
            <person name="Crits-Christoph A."/>
            <person name="Burstein D."/>
            <person name="Anantharaman K."/>
            <person name="Lane K.R."/>
            <person name="Thomas B.C."/>
            <person name="Pan C."/>
            <person name="Northen T.R."/>
            <person name="Banfield J.F."/>
        </authorList>
    </citation>
    <scope>NUCLEOTIDE SEQUENCE [LARGE SCALE GENOMIC DNA]</scope>
    <source>
        <strain evidence="9">WS_6</strain>
    </source>
</reference>
<evidence type="ECO:0000256" key="3">
    <source>
        <dbReference type="ARBA" id="ARBA00022679"/>
    </source>
</evidence>
<evidence type="ECO:0000313" key="10">
    <source>
        <dbReference type="Proteomes" id="UP000316852"/>
    </source>
</evidence>
<accession>A0A538TAL7</accession>
<comment type="pathway">
    <text evidence="1">Cofactor biosynthesis; tetrahydrofolate biosynthesis; 2-amino-4-hydroxy-6-hydroxymethyl-7,8-dihydropteridine diphosphate from 7,8-dihydroneopterin triphosphate: step 4/4.</text>
</comment>